<accession>A0A3M2KVG2</accession>
<dbReference type="AlphaFoldDB" id="A0A3M2KVG2"/>
<dbReference type="InterPro" id="IPR001584">
    <property type="entry name" value="Integrase_cat-core"/>
</dbReference>
<dbReference type="GO" id="GO:0015074">
    <property type="term" value="P:DNA integration"/>
    <property type="evidence" value="ECO:0007669"/>
    <property type="project" value="InterPro"/>
</dbReference>
<dbReference type="InterPro" id="IPR036397">
    <property type="entry name" value="RNaseH_sf"/>
</dbReference>
<reference evidence="3 4" key="1">
    <citation type="submission" date="2018-10" db="EMBL/GenBank/DDBJ databases">
        <title>Isolation from cow dung.</title>
        <authorList>
            <person name="Ling L."/>
        </authorList>
    </citation>
    <scope>NUCLEOTIDE SEQUENCE [LARGE SCALE GENOMIC DNA]</scope>
    <source>
        <strain evidence="3 4">NEAU-LL90</strain>
    </source>
</reference>
<sequence length="281" mass="29927">MAPASPPRPHRVPGDDLPHLTRNGLVEPQPRKRPRSSYIRFQADLPNETWQSDYTHYRLAGGRDTEIITFLDDHSRYALSVTAHPRVTGLTVVEQFGKTTAAHGIPASTLTDNGLVYTTRFAGGGTGGRNGFETELAALGVTQKNSRPNHPTTCGKVERFQQTMKKWLKTQTPQPRSLPELQACSTNSPTTTTTTGPTGPCPTTAPQPPPTEPGPRQHQAQAPARETTSGSATTPSTPRVSSRCVITGACTTSGSAEPTPSAPPGNRTCDGHPPVAPSGWA</sequence>
<organism evidence="3 4">
    <name type="scientific">Nocardia stercoris</name>
    <dbReference type="NCBI Taxonomy" id="2483361"/>
    <lineage>
        <taxon>Bacteria</taxon>
        <taxon>Bacillati</taxon>
        <taxon>Actinomycetota</taxon>
        <taxon>Actinomycetes</taxon>
        <taxon>Mycobacteriales</taxon>
        <taxon>Nocardiaceae</taxon>
        <taxon>Nocardia</taxon>
    </lineage>
</organism>
<feature type="region of interest" description="Disordered" evidence="1">
    <location>
        <begin position="170"/>
        <end position="281"/>
    </location>
</feature>
<comment type="caution">
    <text evidence="3">The sequence shown here is derived from an EMBL/GenBank/DDBJ whole genome shotgun (WGS) entry which is preliminary data.</text>
</comment>
<name>A0A3M2KVG2_9NOCA</name>
<evidence type="ECO:0000313" key="3">
    <source>
        <dbReference type="EMBL" id="RMI28203.1"/>
    </source>
</evidence>
<evidence type="ECO:0000313" key="4">
    <source>
        <dbReference type="Proteomes" id="UP000279275"/>
    </source>
</evidence>
<dbReference type="Proteomes" id="UP000279275">
    <property type="component" value="Unassembled WGS sequence"/>
</dbReference>
<gene>
    <name evidence="3" type="ORF">EBN03_31160</name>
</gene>
<feature type="compositionally biased region" description="Low complexity" evidence="1">
    <location>
        <begin position="189"/>
        <end position="198"/>
    </location>
</feature>
<dbReference type="Gene3D" id="3.30.420.10">
    <property type="entry name" value="Ribonuclease H-like superfamily/Ribonuclease H"/>
    <property type="match status" value="1"/>
</dbReference>
<feature type="compositionally biased region" description="Polar residues" evidence="1">
    <location>
        <begin position="249"/>
        <end position="258"/>
    </location>
</feature>
<keyword evidence="4" id="KW-1185">Reference proteome</keyword>
<dbReference type="PROSITE" id="PS50994">
    <property type="entry name" value="INTEGRASE"/>
    <property type="match status" value="1"/>
</dbReference>
<dbReference type="GO" id="GO:0003676">
    <property type="term" value="F:nucleic acid binding"/>
    <property type="evidence" value="ECO:0007669"/>
    <property type="project" value="InterPro"/>
</dbReference>
<feature type="region of interest" description="Disordered" evidence="1">
    <location>
        <begin position="1"/>
        <end position="35"/>
    </location>
</feature>
<proteinExistence type="predicted"/>
<feature type="compositionally biased region" description="Low complexity" evidence="1">
    <location>
        <begin position="227"/>
        <end position="238"/>
    </location>
</feature>
<protein>
    <submittedName>
        <fullName evidence="3">Transposase</fullName>
    </submittedName>
</protein>
<evidence type="ECO:0000256" key="1">
    <source>
        <dbReference type="SAM" id="MobiDB-lite"/>
    </source>
</evidence>
<evidence type="ECO:0000259" key="2">
    <source>
        <dbReference type="PROSITE" id="PS50994"/>
    </source>
</evidence>
<dbReference type="InterPro" id="IPR012337">
    <property type="entry name" value="RNaseH-like_sf"/>
</dbReference>
<feature type="domain" description="Integrase catalytic" evidence="2">
    <location>
        <begin position="42"/>
        <end position="218"/>
    </location>
</feature>
<feature type="compositionally biased region" description="Pro residues" evidence="1">
    <location>
        <begin position="199"/>
        <end position="213"/>
    </location>
</feature>
<dbReference type="Pfam" id="PF00665">
    <property type="entry name" value="rve"/>
    <property type="match status" value="1"/>
</dbReference>
<dbReference type="SUPFAM" id="SSF53098">
    <property type="entry name" value="Ribonuclease H-like"/>
    <property type="match status" value="1"/>
</dbReference>
<dbReference type="EMBL" id="RFFH01000024">
    <property type="protein sequence ID" value="RMI28203.1"/>
    <property type="molecule type" value="Genomic_DNA"/>
</dbReference>